<dbReference type="AlphaFoldDB" id="A0A7W0DT59"/>
<dbReference type="RefSeq" id="WP_181661215.1">
    <property type="nucleotide sequence ID" value="NZ_JACEHE010000026.1"/>
</dbReference>
<gene>
    <name evidence="1" type="ORF">H1D24_32030</name>
</gene>
<protein>
    <recommendedName>
        <fullName evidence="3">HTH hxlR-type domain-containing protein</fullName>
    </recommendedName>
</protein>
<accession>A0A7W0DT59</accession>
<evidence type="ECO:0000313" key="1">
    <source>
        <dbReference type="EMBL" id="MBA2950293.1"/>
    </source>
</evidence>
<organism evidence="1 2">
    <name type="scientific">Streptomyces himalayensis subsp. himalayensis</name>
    <dbReference type="NCBI Taxonomy" id="2756131"/>
    <lineage>
        <taxon>Bacteria</taxon>
        <taxon>Bacillati</taxon>
        <taxon>Actinomycetota</taxon>
        <taxon>Actinomycetes</taxon>
        <taxon>Kitasatosporales</taxon>
        <taxon>Streptomycetaceae</taxon>
        <taxon>Streptomyces</taxon>
        <taxon>Streptomyces himalayensis</taxon>
    </lineage>
</organism>
<proteinExistence type="predicted"/>
<dbReference type="EMBL" id="JACEHE010000026">
    <property type="protein sequence ID" value="MBA2950293.1"/>
    <property type="molecule type" value="Genomic_DNA"/>
</dbReference>
<sequence>MNRSQPETLLQERRAIRALTLAGLIRLITEIDDNGPISHRRGSLQGAFGDLTPGQLRHAIDVARDLGLVHADEQAPDRYRLTASGEALAEVYDTAARWARARHFPDTNSGFVTRVQHTLQLHSRSPQANGSSLEPSAPHQVLTEFLQSNPRVLHHADVRSPQPPAEAGLAA</sequence>
<reference evidence="1 2" key="1">
    <citation type="submission" date="2020-07" db="EMBL/GenBank/DDBJ databases">
        <title>Streptomyces isolated from Indian soil.</title>
        <authorList>
            <person name="Mandal S."/>
            <person name="Maiti P.K."/>
        </authorList>
    </citation>
    <scope>NUCLEOTIDE SEQUENCE [LARGE SCALE GENOMIC DNA]</scope>
    <source>
        <strain evidence="1 2">PSKA28</strain>
    </source>
</reference>
<evidence type="ECO:0008006" key="3">
    <source>
        <dbReference type="Google" id="ProtNLM"/>
    </source>
</evidence>
<dbReference type="InterPro" id="IPR036388">
    <property type="entry name" value="WH-like_DNA-bd_sf"/>
</dbReference>
<dbReference type="Gene3D" id="1.10.10.10">
    <property type="entry name" value="Winged helix-like DNA-binding domain superfamily/Winged helix DNA-binding domain"/>
    <property type="match status" value="1"/>
</dbReference>
<comment type="caution">
    <text evidence="1">The sequence shown here is derived from an EMBL/GenBank/DDBJ whole genome shotgun (WGS) entry which is preliminary data.</text>
</comment>
<dbReference type="Proteomes" id="UP000545761">
    <property type="component" value="Unassembled WGS sequence"/>
</dbReference>
<dbReference type="SUPFAM" id="SSF46785">
    <property type="entry name" value="Winged helix' DNA-binding domain"/>
    <property type="match status" value="1"/>
</dbReference>
<evidence type="ECO:0000313" key="2">
    <source>
        <dbReference type="Proteomes" id="UP000545761"/>
    </source>
</evidence>
<dbReference type="InterPro" id="IPR036390">
    <property type="entry name" value="WH_DNA-bd_sf"/>
</dbReference>
<name>A0A7W0DT59_9ACTN</name>